<name>R0I846_EXST2</name>
<dbReference type="AlphaFoldDB" id="R0I846"/>
<dbReference type="Gene3D" id="6.10.250.2610">
    <property type="match status" value="1"/>
</dbReference>
<sequence>MNPNFQGAPDRDDIRLLDQLRSQLMPMIKTMDRLQGEMQFKMSRGEAVDWPQIQRATTMVTNYITSIHVLINGGFRHQNKLVTQKQRIPSKDAAGNSIRDVGGNDVFVERDVRRRLIATQPLPTNSDKLLALHPFPNPTFPMNAGGGMAAGMAGTLLRKRLEPMEEAWVEDKMRKAGEWLYIPEEWGIDMKKAENGKDTKANIGGKEAEEEAENGDKENEDDDNDNDNDDDDDAQVPESERLDSEAIPTKRVKNVLSADAIKDLWQHAHQEVFDIKYLRRTYPGSYPAEDAHDANEGDEDEGEDEDEEQGDDEDEDDDDDDDEFEDAMDTSGGRHGSGANADAAKPVVMMKKKKAVVGKLQTHQPVLGVPVLALGVVHKFMETGEV</sequence>
<dbReference type="eggNOG" id="ENOG502S8U1">
    <property type="taxonomic scope" value="Eukaryota"/>
</dbReference>
<keyword evidence="3" id="KW-1185">Reference proteome</keyword>
<accession>R0I846</accession>
<feature type="region of interest" description="Disordered" evidence="1">
    <location>
        <begin position="196"/>
        <end position="247"/>
    </location>
</feature>
<dbReference type="RefSeq" id="XP_008030734.1">
    <property type="nucleotide sequence ID" value="XM_008032543.1"/>
</dbReference>
<evidence type="ECO:0000313" key="3">
    <source>
        <dbReference type="Proteomes" id="UP000016935"/>
    </source>
</evidence>
<proteinExistence type="predicted"/>
<dbReference type="OrthoDB" id="5329317at2759"/>
<organism evidence="2 3">
    <name type="scientific">Exserohilum turcicum (strain 28A)</name>
    <name type="common">Northern leaf blight fungus</name>
    <name type="synonym">Setosphaeria turcica</name>
    <dbReference type="NCBI Taxonomy" id="671987"/>
    <lineage>
        <taxon>Eukaryota</taxon>
        <taxon>Fungi</taxon>
        <taxon>Dikarya</taxon>
        <taxon>Ascomycota</taxon>
        <taxon>Pezizomycotina</taxon>
        <taxon>Dothideomycetes</taxon>
        <taxon>Pleosporomycetidae</taxon>
        <taxon>Pleosporales</taxon>
        <taxon>Pleosporineae</taxon>
        <taxon>Pleosporaceae</taxon>
        <taxon>Exserohilum</taxon>
    </lineage>
</organism>
<gene>
    <name evidence="2" type="ORF">SETTUDRAFT_44545</name>
</gene>
<evidence type="ECO:0000313" key="2">
    <source>
        <dbReference type="EMBL" id="EOA81695.1"/>
    </source>
</evidence>
<dbReference type="GeneID" id="19404931"/>
<reference evidence="2 3" key="2">
    <citation type="journal article" date="2013" name="PLoS Genet.">
        <title>Comparative genome structure, secondary metabolite, and effector coding capacity across Cochliobolus pathogens.</title>
        <authorList>
            <person name="Condon B.J."/>
            <person name="Leng Y."/>
            <person name="Wu D."/>
            <person name="Bushley K.E."/>
            <person name="Ohm R.A."/>
            <person name="Otillar R."/>
            <person name="Martin J."/>
            <person name="Schackwitz W."/>
            <person name="Grimwood J."/>
            <person name="MohdZainudin N."/>
            <person name="Xue C."/>
            <person name="Wang R."/>
            <person name="Manning V.A."/>
            <person name="Dhillon B."/>
            <person name="Tu Z.J."/>
            <person name="Steffenson B.J."/>
            <person name="Salamov A."/>
            <person name="Sun H."/>
            <person name="Lowry S."/>
            <person name="LaButti K."/>
            <person name="Han J."/>
            <person name="Copeland A."/>
            <person name="Lindquist E."/>
            <person name="Barry K."/>
            <person name="Schmutz J."/>
            <person name="Baker S.E."/>
            <person name="Ciuffetti L.M."/>
            <person name="Grigoriev I.V."/>
            <person name="Zhong S."/>
            <person name="Turgeon B.G."/>
        </authorList>
    </citation>
    <scope>NUCLEOTIDE SEQUENCE [LARGE SCALE GENOMIC DNA]</scope>
    <source>
        <strain evidence="3">28A</strain>
    </source>
</reference>
<feature type="compositionally biased region" description="Acidic residues" evidence="1">
    <location>
        <begin position="208"/>
        <end position="235"/>
    </location>
</feature>
<dbReference type="HOGENOM" id="CLU_858273_0_0_1"/>
<dbReference type="Proteomes" id="UP000016935">
    <property type="component" value="Unassembled WGS sequence"/>
</dbReference>
<reference evidence="2 3" key="1">
    <citation type="journal article" date="2012" name="PLoS Pathog.">
        <title>Diverse lifestyles and strategies of plant pathogenesis encoded in the genomes of eighteen Dothideomycetes fungi.</title>
        <authorList>
            <person name="Ohm R.A."/>
            <person name="Feau N."/>
            <person name="Henrissat B."/>
            <person name="Schoch C.L."/>
            <person name="Horwitz B.A."/>
            <person name="Barry K.W."/>
            <person name="Condon B.J."/>
            <person name="Copeland A.C."/>
            <person name="Dhillon B."/>
            <person name="Glaser F."/>
            <person name="Hesse C.N."/>
            <person name="Kosti I."/>
            <person name="LaButti K."/>
            <person name="Lindquist E.A."/>
            <person name="Lucas S."/>
            <person name="Salamov A.A."/>
            <person name="Bradshaw R.E."/>
            <person name="Ciuffetti L."/>
            <person name="Hamelin R.C."/>
            <person name="Kema G.H.J."/>
            <person name="Lawrence C."/>
            <person name="Scott J.A."/>
            <person name="Spatafora J.W."/>
            <person name="Turgeon B.G."/>
            <person name="de Wit P.J.G.M."/>
            <person name="Zhong S."/>
            <person name="Goodwin S.B."/>
            <person name="Grigoriev I.V."/>
        </authorList>
    </citation>
    <scope>NUCLEOTIDE SEQUENCE [LARGE SCALE GENOMIC DNA]</scope>
    <source>
        <strain evidence="3">28A</strain>
    </source>
</reference>
<feature type="region of interest" description="Disordered" evidence="1">
    <location>
        <begin position="286"/>
        <end position="346"/>
    </location>
</feature>
<protein>
    <submittedName>
        <fullName evidence="2">Uncharacterized protein</fullName>
    </submittedName>
</protein>
<dbReference type="EMBL" id="KB908866">
    <property type="protein sequence ID" value="EOA81695.1"/>
    <property type="molecule type" value="Genomic_DNA"/>
</dbReference>
<evidence type="ECO:0000256" key="1">
    <source>
        <dbReference type="SAM" id="MobiDB-lite"/>
    </source>
</evidence>
<feature type="compositionally biased region" description="Acidic residues" evidence="1">
    <location>
        <begin position="296"/>
        <end position="328"/>
    </location>
</feature>